<dbReference type="Pfam" id="PF13401">
    <property type="entry name" value="AAA_22"/>
    <property type="match status" value="1"/>
</dbReference>
<feature type="domain" description="AAA+ ATPase" evidence="2">
    <location>
        <begin position="46"/>
        <end position="227"/>
    </location>
</feature>
<gene>
    <name evidence="3" type="ORF">ABDJ40_06335</name>
</gene>
<dbReference type="Gene3D" id="3.40.50.300">
    <property type="entry name" value="P-loop containing nucleotide triphosphate hydrolases"/>
    <property type="match status" value="1"/>
</dbReference>
<dbReference type="Proteomes" id="UP001462640">
    <property type="component" value="Unassembled WGS sequence"/>
</dbReference>
<dbReference type="EMBL" id="JBDPZC010000002">
    <property type="protein sequence ID" value="MEO3712383.1"/>
    <property type="molecule type" value="Genomic_DNA"/>
</dbReference>
<dbReference type="InterPro" id="IPR049945">
    <property type="entry name" value="AAA_22"/>
</dbReference>
<dbReference type="SMART" id="SM00382">
    <property type="entry name" value="AAA"/>
    <property type="match status" value="1"/>
</dbReference>
<dbReference type="InterPro" id="IPR003593">
    <property type="entry name" value="AAA+_ATPase"/>
</dbReference>
<dbReference type="RefSeq" id="WP_347607665.1">
    <property type="nucleotide sequence ID" value="NZ_JBDPZC010000002.1"/>
</dbReference>
<feature type="region of interest" description="Disordered" evidence="1">
    <location>
        <begin position="352"/>
        <end position="400"/>
    </location>
</feature>
<protein>
    <submittedName>
        <fullName evidence="3">AAA family ATPase</fullName>
    </submittedName>
</protein>
<reference evidence="3 4" key="1">
    <citation type="submission" date="2024-05" db="EMBL/GenBank/DDBJ databases">
        <title>Roseateles sp. 2.12 16S ribosomal RNA gene Genome sequencing and assembly.</title>
        <authorList>
            <person name="Woo H."/>
        </authorList>
    </citation>
    <scope>NUCLEOTIDE SEQUENCE [LARGE SCALE GENOMIC DNA]</scope>
    <source>
        <strain evidence="3 4">2.12</strain>
    </source>
</reference>
<organism evidence="3 4">
    <name type="scientific">Roseateles flavus</name>
    <dbReference type="NCBI Taxonomy" id="3149041"/>
    <lineage>
        <taxon>Bacteria</taxon>
        <taxon>Pseudomonadati</taxon>
        <taxon>Pseudomonadota</taxon>
        <taxon>Betaproteobacteria</taxon>
        <taxon>Burkholderiales</taxon>
        <taxon>Sphaerotilaceae</taxon>
        <taxon>Roseateles</taxon>
    </lineage>
</organism>
<evidence type="ECO:0000313" key="4">
    <source>
        <dbReference type="Proteomes" id="UP001462640"/>
    </source>
</evidence>
<evidence type="ECO:0000259" key="2">
    <source>
        <dbReference type="SMART" id="SM00382"/>
    </source>
</evidence>
<proteinExistence type="predicted"/>
<evidence type="ECO:0000313" key="3">
    <source>
        <dbReference type="EMBL" id="MEO3712383.1"/>
    </source>
</evidence>
<dbReference type="SUPFAM" id="SSF52540">
    <property type="entry name" value="P-loop containing nucleoside triphosphate hydrolases"/>
    <property type="match status" value="1"/>
</dbReference>
<comment type="caution">
    <text evidence="3">The sequence shown here is derived from an EMBL/GenBank/DDBJ whole genome shotgun (WGS) entry which is preliminary data.</text>
</comment>
<accession>A0ABV0GBF1</accession>
<name>A0ABV0GBF1_9BURK</name>
<sequence>MSHRLNLNGAATAADPAASFASLVVKHDQQHEALERLKFLLNHGVGYELICLVGPTGVGKSTLAARLMKDLLAAEQSQMMCDREFVPFISTTAVASGFRAFDWKVLYHDALLALGDPFVDDRRPTPEAREQQHKRVGESLTAATLRLRLGREMQRRRLKYWFIDEAQHILMGARAGGIGDQYDVLKSVAQSCGVKLVLVGTYQLLVHLQVSAQLARRTEVVHFGRYRHGDAEDRNAFASCVQTFLSRIGAEVFPNVEAEFDFFYAGSVGCVGILKDWCARAMSRARMEARSRLTIEDFRRTRLAGLAIQRIVKDIHDGEDLASPDTDRRIEAMVLGSPAPVGPLRRIASMVLGTPASGSSSKTSKEGSGKGGRPGKVGVRSPTRDAVPPVAGGLSGGDHA</sequence>
<dbReference type="InterPro" id="IPR027417">
    <property type="entry name" value="P-loop_NTPase"/>
</dbReference>
<keyword evidence="4" id="KW-1185">Reference proteome</keyword>
<evidence type="ECO:0000256" key="1">
    <source>
        <dbReference type="SAM" id="MobiDB-lite"/>
    </source>
</evidence>